<name>A0A494TGP0_SPHPE</name>
<dbReference type="PROSITE" id="PS51371">
    <property type="entry name" value="CBS"/>
    <property type="match status" value="2"/>
</dbReference>
<dbReference type="PANTHER" id="PTHR43080:SF2">
    <property type="entry name" value="CBS DOMAIN-CONTAINING PROTEIN"/>
    <property type="match status" value="1"/>
</dbReference>
<dbReference type="EMBL" id="CP032827">
    <property type="protein sequence ID" value="AYJ84618.1"/>
    <property type="molecule type" value="Genomic_DNA"/>
</dbReference>
<dbReference type="Gene3D" id="3.10.580.10">
    <property type="entry name" value="CBS-domain"/>
    <property type="match status" value="1"/>
</dbReference>
<dbReference type="InterPro" id="IPR051257">
    <property type="entry name" value="Diverse_CBS-Domain"/>
</dbReference>
<accession>A0A494TGP0</accession>
<dbReference type="Pfam" id="PF00571">
    <property type="entry name" value="CBS"/>
    <property type="match status" value="2"/>
</dbReference>
<dbReference type="KEGG" id="spha:D3Y57_00490"/>
<reference evidence="4 5" key="1">
    <citation type="submission" date="2018-09" db="EMBL/GenBank/DDBJ databases">
        <title>Sphingomonas peninsula sp. nov., isolated from fildes peninsula, Antarctic soil.</title>
        <authorList>
            <person name="Yingchao G."/>
        </authorList>
    </citation>
    <scope>NUCLEOTIDE SEQUENCE [LARGE SCALE GENOMIC DNA]</scope>
    <source>
        <strain evidence="4 5">YZ-8</strain>
        <plasmid evidence="4 5">unnamed2</plasmid>
    </source>
</reference>
<dbReference type="InterPro" id="IPR046342">
    <property type="entry name" value="CBS_dom_sf"/>
</dbReference>
<dbReference type="SMART" id="SM00116">
    <property type="entry name" value="CBS"/>
    <property type="match status" value="2"/>
</dbReference>
<feature type="domain" description="CBS" evidence="3">
    <location>
        <begin position="7"/>
        <end position="63"/>
    </location>
</feature>
<dbReference type="AlphaFoldDB" id="A0A494TGP0"/>
<proteinExistence type="predicted"/>
<dbReference type="Proteomes" id="UP000276254">
    <property type="component" value="Plasmid unnamed2"/>
</dbReference>
<evidence type="ECO:0000256" key="2">
    <source>
        <dbReference type="PROSITE-ProRule" id="PRU00703"/>
    </source>
</evidence>
<dbReference type="OrthoDB" id="9807125at2"/>
<protein>
    <submittedName>
        <fullName evidence="4">CBS domain-containing protein</fullName>
    </submittedName>
</protein>
<evidence type="ECO:0000313" key="4">
    <source>
        <dbReference type="EMBL" id="AYJ84618.1"/>
    </source>
</evidence>
<keyword evidence="4" id="KW-0614">Plasmid</keyword>
<keyword evidence="1 2" id="KW-0129">CBS domain</keyword>
<gene>
    <name evidence="4" type="ORF">D3Y57_00490</name>
</gene>
<feature type="domain" description="CBS" evidence="3">
    <location>
        <begin position="71"/>
        <end position="128"/>
    </location>
</feature>
<organism evidence="4 5">
    <name type="scientific">Sphingomonas paeninsulae</name>
    <dbReference type="NCBI Taxonomy" id="2319844"/>
    <lineage>
        <taxon>Bacteria</taxon>
        <taxon>Pseudomonadati</taxon>
        <taxon>Pseudomonadota</taxon>
        <taxon>Alphaproteobacteria</taxon>
        <taxon>Sphingomonadales</taxon>
        <taxon>Sphingomonadaceae</taxon>
        <taxon>Sphingomonas</taxon>
    </lineage>
</organism>
<evidence type="ECO:0000256" key="1">
    <source>
        <dbReference type="ARBA" id="ARBA00023122"/>
    </source>
</evidence>
<geneLocation type="plasmid" evidence="4">
    <name>unnamed2</name>
</geneLocation>
<sequence>MKVSEIMTRTVITACPRDTVQAIAQTMADRDVGWLPVMDGETLVGIVTDRDIVTRMVVTGRSSLCAIRDAMTSPAKSCLAEDSVESVVRWMGKQQVRRVPIVDASGRLVGLVSLADAAKHAEASSTSLALEKIVRPGGEHNQRSFHPTTFAN</sequence>
<evidence type="ECO:0000313" key="5">
    <source>
        <dbReference type="Proteomes" id="UP000276254"/>
    </source>
</evidence>
<keyword evidence="5" id="KW-1185">Reference proteome</keyword>
<evidence type="ECO:0000259" key="3">
    <source>
        <dbReference type="PROSITE" id="PS51371"/>
    </source>
</evidence>
<dbReference type="SUPFAM" id="SSF54631">
    <property type="entry name" value="CBS-domain pair"/>
    <property type="match status" value="1"/>
</dbReference>
<dbReference type="PANTHER" id="PTHR43080">
    <property type="entry name" value="CBS DOMAIN-CONTAINING PROTEIN CBSX3, MITOCHONDRIAL"/>
    <property type="match status" value="1"/>
</dbReference>
<dbReference type="InterPro" id="IPR000644">
    <property type="entry name" value="CBS_dom"/>
</dbReference>